<dbReference type="EC" id="3.4.16.-" evidence="7"/>
<dbReference type="InterPro" id="IPR001563">
    <property type="entry name" value="Peptidase_S10"/>
</dbReference>
<dbReference type="InterPro" id="IPR029058">
    <property type="entry name" value="AB_hydrolase_fold"/>
</dbReference>
<dbReference type="Gene3D" id="1.10.287.410">
    <property type="match status" value="1"/>
</dbReference>
<reference evidence="8" key="1">
    <citation type="journal article" date="2021" name="Nat. Commun.">
        <title>Genetic determinants of endophytism in the Arabidopsis root mycobiome.</title>
        <authorList>
            <person name="Mesny F."/>
            <person name="Miyauchi S."/>
            <person name="Thiergart T."/>
            <person name="Pickel B."/>
            <person name="Atanasova L."/>
            <person name="Karlsson M."/>
            <person name="Huettel B."/>
            <person name="Barry K.W."/>
            <person name="Haridas S."/>
            <person name="Chen C."/>
            <person name="Bauer D."/>
            <person name="Andreopoulos W."/>
            <person name="Pangilinan J."/>
            <person name="LaButti K."/>
            <person name="Riley R."/>
            <person name="Lipzen A."/>
            <person name="Clum A."/>
            <person name="Drula E."/>
            <person name="Henrissat B."/>
            <person name="Kohler A."/>
            <person name="Grigoriev I.V."/>
            <person name="Martin F.M."/>
            <person name="Hacquard S."/>
        </authorList>
    </citation>
    <scope>NUCLEOTIDE SEQUENCE</scope>
    <source>
        <strain evidence="8">MPI-CAGE-AT-0021</strain>
    </source>
</reference>
<dbReference type="PROSITE" id="PS00131">
    <property type="entry name" value="CARBOXYPEPT_SER_SER"/>
    <property type="match status" value="1"/>
</dbReference>
<name>A0A9P9J6A2_9HYPO</name>
<keyword evidence="4 7" id="KW-0732">Signal</keyword>
<comment type="caution">
    <text evidence="8">The sequence shown here is derived from an EMBL/GenBank/DDBJ whole genome shotgun (WGS) entry which is preliminary data.</text>
</comment>
<evidence type="ECO:0000256" key="3">
    <source>
        <dbReference type="ARBA" id="ARBA00022670"/>
    </source>
</evidence>
<dbReference type="GO" id="GO:0006508">
    <property type="term" value="P:proteolysis"/>
    <property type="evidence" value="ECO:0007669"/>
    <property type="project" value="UniProtKB-KW"/>
</dbReference>
<organism evidence="8 9">
    <name type="scientific">Dactylonectria estremocensis</name>
    <dbReference type="NCBI Taxonomy" id="1079267"/>
    <lineage>
        <taxon>Eukaryota</taxon>
        <taxon>Fungi</taxon>
        <taxon>Dikarya</taxon>
        <taxon>Ascomycota</taxon>
        <taxon>Pezizomycotina</taxon>
        <taxon>Sordariomycetes</taxon>
        <taxon>Hypocreomycetidae</taxon>
        <taxon>Hypocreales</taxon>
        <taxon>Nectriaceae</taxon>
        <taxon>Dactylonectria</taxon>
    </lineage>
</organism>
<evidence type="ECO:0000256" key="5">
    <source>
        <dbReference type="ARBA" id="ARBA00022801"/>
    </source>
</evidence>
<feature type="signal peptide" evidence="7">
    <location>
        <begin position="1"/>
        <end position="19"/>
    </location>
</feature>
<accession>A0A9P9J6A2</accession>
<dbReference type="EMBL" id="JAGMUU010000010">
    <property type="protein sequence ID" value="KAH7144243.1"/>
    <property type="molecule type" value="Genomic_DNA"/>
</dbReference>
<dbReference type="PANTHER" id="PTHR11802">
    <property type="entry name" value="SERINE PROTEASE FAMILY S10 SERINE CARBOXYPEPTIDASE"/>
    <property type="match status" value="1"/>
</dbReference>
<evidence type="ECO:0000256" key="2">
    <source>
        <dbReference type="ARBA" id="ARBA00022645"/>
    </source>
</evidence>
<evidence type="ECO:0000256" key="1">
    <source>
        <dbReference type="ARBA" id="ARBA00009431"/>
    </source>
</evidence>
<evidence type="ECO:0000313" key="8">
    <source>
        <dbReference type="EMBL" id="KAH7144243.1"/>
    </source>
</evidence>
<dbReference type="Pfam" id="PF00450">
    <property type="entry name" value="Peptidase_S10"/>
    <property type="match status" value="1"/>
</dbReference>
<sequence length="490" mass="54272">MKGRFFTSLLLAASSGASAAYHRIEPKNIQGSIRVKGFYGNETQLCDSNRPHHLGWADLDNGHHLFYCKFKPQPGLHEARHDPETAPLLVWLQGGPGASSSLGALLEHGPCLVDTGDSSKFNPHSWAEVFNIVYIDSPAGSTGFSYTDDSSSPSPNTTDLVAMEVLGAIDLLYEAFPHLLLLPLHVAGESYGGHWAPAVGAAIIERNKKQSPIPLKSIIVGNGWTDPVVQTPSLFDVACHHYYNYQPYLDHDACQQMLQFLEPCKATLRECAATRDVRNCVATQSFCKDHITDVVLDNRGSNPYDRRMHGCVGDCYQPMYTKLHEYLGQRELLDDYLELSSASGGLKHKWVPEDEDAASRHLATGDFFSSVIPQLERVLSEAVDVLFYSGNADVTCNPKGVLEALKGAQWSNQVSLIRRGWEDLPWETKSGGNAGRAKRVDGLWMIDLNEAGHLVPVDQPIVVLELIREWRAYTERHRGEAQGELIIEQL</sequence>
<dbReference type="PRINTS" id="PR00724">
    <property type="entry name" value="CRBOXYPTASEC"/>
</dbReference>
<dbReference type="Gene3D" id="3.40.50.1820">
    <property type="entry name" value="alpha/beta hydrolase"/>
    <property type="match status" value="1"/>
</dbReference>
<feature type="chain" id="PRO_5040534958" description="Carboxypeptidase" evidence="7">
    <location>
        <begin position="20"/>
        <end position="490"/>
    </location>
</feature>
<comment type="similarity">
    <text evidence="1 7">Belongs to the peptidase S10 family.</text>
</comment>
<dbReference type="GO" id="GO:0004185">
    <property type="term" value="F:serine-type carboxypeptidase activity"/>
    <property type="evidence" value="ECO:0007669"/>
    <property type="project" value="UniProtKB-UniRule"/>
</dbReference>
<gene>
    <name evidence="8" type="ORF">B0J13DRAFT_622808</name>
</gene>
<dbReference type="PANTHER" id="PTHR11802:SF3">
    <property type="entry name" value="RETINOID-INDUCIBLE SERINE CARBOXYPEPTIDASE"/>
    <property type="match status" value="1"/>
</dbReference>
<protein>
    <recommendedName>
        <fullName evidence="7">Carboxypeptidase</fullName>
        <ecNumber evidence="7">3.4.16.-</ecNumber>
    </recommendedName>
</protein>
<evidence type="ECO:0000256" key="4">
    <source>
        <dbReference type="ARBA" id="ARBA00022729"/>
    </source>
</evidence>
<dbReference type="InterPro" id="IPR018202">
    <property type="entry name" value="Ser_caboxypep_ser_AS"/>
</dbReference>
<evidence type="ECO:0000256" key="6">
    <source>
        <dbReference type="ARBA" id="ARBA00023180"/>
    </source>
</evidence>
<dbReference type="OrthoDB" id="443318at2759"/>
<keyword evidence="5 7" id="KW-0378">Hydrolase</keyword>
<keyword evidence="9" id="KW-1185">Reference proteome</keyword>
<evidence type="ECO:0000256" key="7">
    <source>
        <dbReference type="RuleBase" id="RU361156"/>
    </source>
</evidence>
<proteinExistence type="inferred from homology"/>
<dbReference type="Proteomes" id="UP000717696">
    <property type="component" value="Unassembled WGS sequence"/>
</dbReference>
<keyword evidence="2 7" id="KW-0121">Carboxypeptidase</keyword>
<dbReference type="SUPFAM" id="SSF53474">
    <property type="entry name" value="alpha/beta-Hydrolases"/>
    <property type="match status" value="1"/>
</dbReference>
<keyword evidence="6" id="KW-0325">Glycoprotein</keyword>
<dbReference type="AlphaFoldDB" id="A0A9P9J6A2"/>
<evidence type="ECO:0000313" key="9">
    <source>
        <dbReference type="Proteomes" id="UP000717696"/>
    </source>
</evidence>
<keyword evidence="3 7" id="KW-0645">Protease</keyword>